<accession>A0A5C7EHN8</accession>
<dbReference type="GO" id="GO:0005524">
    <property type="term" value="F:ATP binding"/>
    <property type="evidence" value="ECO:0007669"/>
    <property type="project" value="InterPro"/>
</dbReference>
<dbReference type="PANTHER" id="PTHR30486">
    <property type="entry name" value="TWITCHING MOTILITY PROTEIN PILT"/>
    <property type="match status" value="1"/>
</dbReference>
<dbReference type="Proteomes" id="UP000321201">
    <property type="component" value="Unassembled WGS sequence"/>
</dbReference>
<dbReference type="InterPro" id="IPR003593">
    <property type="entry name" value="AAA+_ATPase"/>
</dbReference>
<comment type="similarity">
    <text evidence="1">Belongs to the GSP E family.</text>
</comment>
<dbReference type="EMBL" id="VPFL01000012">
    <property type="protein sequence ID" value="TXF11581.1"/>
    <property type="molecule type" value="Genomic_DNA"/>
</dbReference>
<dbReference type="SMART" id="SM00382">
    <property type="entry name" value="AAA"/>
    <property type="match status" value="1"/>
</dbReference>
<dbReference type="AlphaFoldDB" id="A0A5C7EHN8"/>
<dbReference type="GO" id="GO:0016887">
    <property type="term" value="F:ATP hydrolysis activity"/>
    <property type="evidence" value="ECO:0007669"/>
    <property type="project" value="InterPro"/>
</dbReference>
<reference evidence="3 4" key="1">
    <citation type="submission" date="2019-08" db="EMBL/GenBank/DDBJ databases">
        <title>Pelomicrobium methylotrophicum gen. nov., sp. nov. a moderately thermophilic, facultatively anaerobic, lithoautotrophic and methylotrophic bacterium isolated from a terrestrial mud volcano.</title>
        <authorList>
            <person name="Slobodkina G.B."/>
            <person name="Merkel A.Y."/>
            <person name="Slobodkin A.I."/>
        </authorList>
    </citation>
    <scope>NUCLEOTIDE SEQUENCE [LARGE SCALE GENOMIC DNA]</scope>
    <source>
        <strain evidence="3 4">SM250</strain>
    </source>
</reference>
<gene>
    <name evidence="3" type="ORF">FR698_09585</name>
</gene>
<dbReference type="InterPro" id="IPR027417">
    <property type="entry name" value="P-loop_NTPase"/>
</dbReference>
<protein>
    <submittedName>
        <fullName evidence="3">PilT/PilU family type 4a pilus ATPase</fullName>
    </submittedName>
</protein>
<dbReference type="InterPro" id="IPR001482">
    <property type="entry name" value="T2SS/T4SS_dom"/>
</dbReference>
<dbReference type="Gene3D" id="3.30.450.90">
    <property type="match status" value="1"/>
</dbReference>
<evidence type="ECO:0000313" key="3">
    <source>
        <dbReference type="EMBL" id="TXF11581.1"/>
    </source>
</evidence>
<dbReference type="RefSeq" id="WP_147799980.1">
    <property type="nucleotide sequence ID" value="NZ_VPFL01000012.1"/>
</dbReference>
<dbReference type="PANTHER" id="PTHR30486:SF16">
    <property type="entry name" value="TWITCHING MOTILITY PROTEIN PILT"/>
    <property type="match status" value="1"/>
</dbReference>
<sequence>MDLLSKRIEDIIATIPNASDIHIQSGKPVKHRTPVGVFDDGREPVSDGEIEVFIDRIAPKGWRDRVDQGGGHIDFSAQIGMARLRCNLFKYGGIGRMAIAMRRLSDTIPRLDYLGLPQAAQALADRACGLVLVTGPTGSGKSTTLASMIGRINETRPCHIITIEDPIEYVHRDARATIAQREIGADASSFERGLIAAMREDPDVILIGEIRNKATMETALQAAETGHLVLATLHTSSAATTVERVTDFFHQEEKILARSVLASVLAGVVAQTLVPSRDGTRRWLASEVLINNSAVAGVIREGKTHQIPNLILSSRSDGMRLMNASLEELVAGGAITADAAIAASYDPAQLAKALKR</sequence>
<dbReference type="InParanoid" id="A0A5C7EHN8"/>
<dbReference type="InterPro" id="IPR006321">
    <property type="entry name" value="PilT/PilU"/>
</dbReference>
<dbReference type="SUPFAM" id="SSF52540">
    <property type="entry name" value="P-loop containing nucleoside triphosphate hydrolases"/>
    <property type="match status" value="1"/>
</dbReference>
<dbReference type="OrthoDB" id="5790493at2"/>
<evidence type="ECO:0000313" key="4">
    <source>
        <dbReference type="Proteomes" id="UP000321201"/>
    </source>
</evidence>
<dbReference type="Gene3D" id="3.40.50.300">
    <property type="entry name" value="P-loop containing nucleotide triphosphate hydrolases"/>
    <property type="match status" value="1"/>
</dbReference>
<proteinExistence type="inferred from homology"/>
<dbReference type="Pfam" id="PF00437">
    <property type="entry name" value="T2SSE"/>
    <property type="match status" value="1"/>
</dbReference>
<dbReference type="CDD" id="cd01131">
    <property type="entry name" value="PilT"/>
    <property type="match status" value="1"/>
</dbReference>
<name>A0A5C7EHN8_9PROT</name>
<comment type="caution">
    <text evidence="3">The sequence shown here is derived from an EMBL/GenBank/DDBJ whole genome shotgun (WGS) entry which is preliminary data.</text>
</comment>
<keyword evidence="4" id="KW-1185">Reference proteome</keyword>
<evidence type="ECO:0000256" key="1">
    <source>
        <dbReference type="ARBA" id="ARBA00006611"/>
    </source>
</evidence>
<dbReference type="NCBIfam" id="TIGR01420">
    <property type="entry name" value="pilT_fam"/>
    <property type="match status" value="1"/>
</dbReference>
<evidence type="ECO:0000259" key="2">
    <source>
        <dbReference type="SMART" id="SM00382"/>
    </source>
</evidence>
<dbReference type="InterPro" id="IPR050921">
    <property type="entry name" value="T4SS_GSP_E_ATPase"/>
</dbReference>
<organism evidence="3 4">
    <name type="scientific">Pelomicrobium methylotrophicum</name>
    <dbReference type="NCBI Taxonomy" id="2602750"/>
    <lineage>
        <taxon>Bacteria</taxon>
        <taxon>Pseudomonadati</taxon>
        <taxon>Pseudomonadota</taxon>
        <taxon>Hydrogenophilia</taxon>
        <taxon>Hydrogenophilia incertae sedis</taxon>
        <taxon>Pelomicrobium</taxon>
    </lineage>
</organism>
<feature type="domain" description="AAA+ ATPase" evidence="2">
    <location>
        <begin position="127"/>
        <end position="294"/>
    </location>
</feature>